<feature type="compositionally biased region" description="Polar residues" evidence="1">
    <location>
        <begin position="1310"/>
        <end position="1319"/>
    </location>
</feature>
<feature type="compositionally biased region" description="Polar residues" evidence="1">
    <location>
        <begin position="1102"/>
        <end position="1129"/>
    </location>
</feature>
<feature type="compositionally biased region" description="Polar residues" evidence="1">
    <location>
        <begin position="357"/>
        <end position="374"/>
    </location>
</feature>
<feature type="compositionally biased region" description="Low complexity" evidence="1">
    <location>
        <begin position="998"/>
        <end position="1013"/>
    </location>
</feature>
<feature type="region of interest" description="Disordered" evidence="1">
    <location>
        <begin position="1051"/>
        <end position="1083"/>
    </location>
</feature>
<feature type="region of interest" description="Disordered" evidence="1">
    <location>
        <begin position="1100"/>
        <end position="1162"/>
    </location>
</feature>
<feature type="region of interest" description="Disordered" evidence="1">
    <location>
        <begin position="1310"/>
        <end position="1365"/>
    </location>
</feature>
<feature type="compositionally biased region" description="Basic residues" evidence="1">
    <location>
        <begin position="833"/>
        <end position="845"/>
    </location>
</feature>
<feature type="region of interest" description="Disordered" evidence="1">
    <location>
        <begin position="1466"/>
        <end position="1495"/>
    </location>
</feature>
<feature type="region of interest" description="Disordered" evidence="1">
    <location>
        <begin position="278"/>
        <end position="305"/>
    </location>
</feature>
<feature type="compositionally biased region" description="Low complexity" evidence="1">
    <location>
        <begin position="375"/>
        <end position="399"/>
    </location>
</feature>
<keyword evidence="3" id="KW-1185">Reference proteome</keyword>
<feature type="compositionally biased region" description="Basic residues" evidence="1">
    <location>
        <begin position="329"/>
        <end position="354"/>
    </location>
</feature>
<gene>
    <name evidence="2" type="ORF">K457DRAFT_18523</name>
</gene>
<feature type="region of interest" description="Disordered" evidence="1">
    <location>
        <begin position="786"/>
        <end position="814"/>
    </location>
</feature>
<organism evidence="2 3">
    <name type="scientific">Linnemannia elongata AG-77</name>
    <dbReference type="NCBI Taxonomy" id="1314771"/>
    <lineage>
        <taxon>Eukaryota</taxon>
        <taxon>Fungi</taxon>
        <taxon>Fungi incertae sedis</taxon>
        <taxon>Mucoromycota</taxon>
        <taxon>Mortierellomycotina</taxon>
        <taxon>Mortierellomycetes</taxon>
        <taxon>Mortierellales</taxon>
        <taxon>Mortierellaceae</taxon>
        <taxon>Linnemannia</taxon>
    </lineage>
</organism>
<dbReference type="OrthoDB" id="2425684at2759"/>
<reference evidence="2 3" key="1">
    <citation type="submission" date="2016-05" db="EMBL/GenBank/DDBJ databases">
        <title>Genome sequencing reveals origins of a unique bacterial endosymbiosis in the earliest lineages of terrestrial Fungi.</title>
        <authorList>
            <consortium name="DOE Joint Genome Institute"/>
            <person name="Uehling J."/>
            <person name="Gryganskyi A."/>
            <person name="Hameed K."/>
            <person name="Tschaplinski T."/>
            <person name="Misztal P."/>
            <person name="Wu S."/>
            <person name="Desiro A."/>
            <person name="Vande Pol N."/>
            <person name="Du Z.-Y."/>
            <person name="Zienkiewicz A."/>
            <person name="Zienkiewicz K."/>
            <person name="Morin E."/>
            <person name="Tisserant E."/>
            <person name="Splivallo R."/>
            <person name="Hainaut M."/>
            <person name="Henrissat B."/>
            <person name="Ohm R."/>
            <person name="Kuo A."/>
            <person name="Yan J."/>
            <person name="Lipzen A."/>
            <person name="Nolan M."/>
            <person name="Labutti K."/>
            <person name="Barry K."/>
            <person name="Goldstein A."/>
            <person name="Labbe J."/>
            <person name="Schadt C."/>
            <person name="Tuskan G."/>
            <person name="Grigoriev I."/>
            <person name="Martin F."/>
            <person name="Vilgalys R."/>
            <person name="Bonito G."/>
        </authorList>
    </citation>
    <scope>NUCLEOTIDE SEQUENCE [LARGE SCALE GENOMIC DNA]</scope>
    <source>
        <strain evidence="2 3">AG-77</strain>
    </source>
</reference>
<protein>
    <submittedName>
        <fullName evidence="2">Uncharacterized protein</fullName>
    </submittedName>
</protein>
<feature type="compositionally biased region" description="Polar residues" evidence="1">
    <location>
        <begin position="1252"/>
        <end position="1273"/>
    </location>
</feature>
<dbReference type="EMBL" id="KV442036">
    <property type="protein sequence ID" value="OAQ30171.1"/>
    <property type="molecule type" value="Genomic_DNA"/>
</dbReference>
<feature type="region of interest" description="Disordered" evidence="1">
    <location>
        <begin position="957"/>
        <end position="1019"/>
    </location>
</feature>
<dbReference type="Proteomes" id="UP000078512">
    <property type="component" value="Unassembled WGS sequence"/>
</dbReference>
<feature type="region of interest" description="Disordered" evidence="1">
    <location>
        <begin position="909"/>
        <end position="934"/>
    </location>
</feature>
<feature type="compositionally biased region" description="Low complexity" evidence="1">
    <location>
        <begin position="154"/>
        <end position="165"/>
    </location>
</feature>
<feature type="region of interest" description="Disordered" evidence="1">
    <location>
        <begin position="626"/>
        <end position="646"/>
    </location>
</feature>
<feature type="region of interest" description="Disordered" evidence="1">
    <location>
        <begin position="154"/>
        <end position="220"/>
    </location>
</feature>
<feature type="compositionally biased region" description="Polar residues" evidence="1">
    <location>
        <begin position="922"/>
        <end position="934"/>
    </location>
</feature>
<evidence type="ECO:0000313" key="3">
    <source>
        <dbReference type="Proteomes" id="UP000078512"/>
    </source>
</evidence>
<feature type="compositionally biased region" description="Low complexity" evidence="1">
    <location>
        <begin position="1176"/>
        <end position="1190"/>
    </location>
</feature>
<feature type="region of interest" description="Disordered" evidence="1">
    <location>
        <begin position="237"/>
        <end position="260"/>
    </location>
</feature>
<feature type="region of interest" description="Disordered" evidence="1">
    <location>
        <begin position="1174"/>
        <end position="1196"/>
    </location>
</feature>
<feature type="compositionally biased region" description="Low complexity" evidence="1">
    <location>
        <begin position="1476"/>
        <end position="1495"/>
    </location>
</feature>
<feature type="compositionally biased region" description="Low complexity" evidence="1">
    <location>
        <begin position="846"/>
        <end position="865"/>
    </location>
</feature>
<feature type="compositionally biased region" description="Low complexity" evidence="1">
    <location>
        <begin position="1140"/>
        <end position="1152"/>
    </location>
</feature>
<evidence type="ECO:0000256" key="1">
    <source>
        <dbReference type="SAM" id="MobiDB-lite"/>
    </source>
</evidence>
<sequence length="1550" mass="169380">MSNILTPIVARYSLFFTLAMCSSSSISRSKQPTHLVQTLLIEAQQRYQDKSTEKTEKLRALIRHLSTTSTSSSSLSQSAASSSQLTTLSGAGSTEISSPSSSSYIQPAATAAAFSGSASSSSTSRIEPPLSCLEEKDMPSLPPVLEQEGSFLAAADNNNNSNNQASEHRRKDNKGKGATTSVVSALDRTEQEGNLHSNHNYSHNERSRSSSLSCSPPLIGDDDGAMATAASAVGPANAAATVSSDHPNQQQTSTLPSPSHSLLSVPVSVSLSFSSSPSSVAAAQHGQQARRQQQSGSNNNHNSSKVNKSSIAALLSVTLTMILLSLLQSKKRHLRRRSRSPRGTTSKRHSRRGSRQLLLTQQQHQEAYKSTGTGHLTSRSHSLSSSSHTTTNNNYNNNSTSSTSINFLLTDHNNNNSNINMEGTSFVTPEGKRSSLLLTQSRPASFFGGGHGGEPISSTYHNSHHSLPLSTHGNYILSDPRNNNSLPHLLPSLPSSNPSYPPSTLHFDSTTRLLHQGNMYSGRDISYSLSDTNLPDKRSKRDLVADWLDQQTFVTPSDMVEAPEHLPLVQDGPNSNIADDNEPLHQIHHHHNAHHNQRQQQQQSKSFPAELDANQLYHQLSINNTGAQREPRQQQQGQQEQGQEHYPRVIQRTNELYPGSRSSLYLASSASRHSMVALDQQQPQPTSWLSQQQQQQQQQSSSPSFWRDFPSQLQSQQQQFSPHQYRPQYQHYPQQQHLPHPQHPHPAHYGHYQQNLPQTVASPAYYPPYEPLGYEDLDQQDANHRRSLSLNNSGGRRGGARSRPQSQVYRKATPARFENLSLAEQARQEHQMRRQHYQQHYHQHRQQLQQQQQFQHQHQHQQYYRAPGSRPQSMYSNGYGAAASPREMNQFVPPRHHQAHPRPHLPSVVMQQHRHPSDLRHSTVSSPKTSNVSRSAHDLAWERHCYYQQQQMQEDALAERKRIEQQQHAQQQKRTQRPLSSVEGGLQVPLLQDSSPAVVRTSSMSRVSSSSTTAVLGGNAASTNRRITAVGKVALGSSGLSRSVSTSAIMDAKARAAKDKSSHPSLRKNDKESPATETETKSSAKDCKFLRLFRSDSKLSTKKTVSANTESPSTSTQAQTAPSKEQSTVPVIVTIQPLDSTTSTPSPATATTGLNRRRTLKDLAPSIRSLARRCSSRFSSNTSSSRPNSFAGSSSEPVMQFAEEKASGGGSNSLSMTTSYLPLKLSLTSLPRSLAPGPDGIVDLQQATSPLASSPLSVKSFPPASSSTTSVTLSDMPPSPPPQQQQQEQRVPIHRKVTLFRSKTLTLAKSSLKATSPPTSHADHAIDTTPSDSMTAADDHNDDNNINNKNSSTRANSLPSRRRRQRDSLRLANGHGLDVDTFLPPTTTTAFNVTTSTSAGDEASAVEKSTNDLESALPGSSLGRSTGPPVLPAIITTGGRPADRDQQQKARRQIISLLAMGRKDRISAKTGHAMKSGSSTASSPTTPSTASSSATLLSQLSPLALEAQEDLFVKPTAAEEKKGGEEDPCEKIAFMLVPKSRYEFQPLVVA</sequence>
<proteinExistence type="predicted"/>
<accession>A0A197K0F4</accession>
<feature type="region of interest" description="Disordered" evidence="1">
    <location>
        <begin position="1252"/>
        <end position="1291"/>
    </location>
</feature>
<feature type="compositionally biased region" description="Low complexity" evidence="1">
    <location>
        <begin position="1344"/>
        <end position="1359"/>
    </location>
</feature>
<feature type="region of interest" description="Disordered" evidence="1">
    <location>
        <begin position="1396"/>
        <end position="1429"/>
    </location>
</feature>
<feature type="region of interest" description="Disordered" evidence="1">
    <location>
        <begin position="826"/>
        <end position="882"/>
    </location>
</feature>
<feature type="compositionally biased region" description="Basic and acidic residues" evidence="1">
    <location>
        <begin position="1052"/>
        <end position="1083"/>
    </location>
</feature>
<name>A0A197K0F4_9FUNG</name>
<feature type="region of interest" description="Disordered" evidence="1">
    <location>
        <begin position="329"/>
        <end position="399"/>
    </location>
</feature>
<feature type="compositionally biased region" description="Polar residues" evidence="1">
    <location>
        <begin position="241"/>
        <end position="252"/>
    </location>
</feature>
<evidence type="ECO:0000313" key="2">
    <source>
        <dbReference type="EMBL" id="OAQ30171.1"/>
    </source>
</evidence>
<feature type="region of interest" description="Disordered" evidence="1">
    <location>
        <begin position="675"/>
        <end position="725"/>
    </location>
</feature>